<dbReference type="Gene3D" id="6.10.340.10">
    <property type="match status" value="1"/>
</dbReference>
<comment type="similarity">
    <text evidence="2">Belongs to the methyl-accepting chemotaxis (MCP) protein family.</text>
</comment>
<dbReference type="InterPro" id="IPR051310">
    <property type="entry name" value="MCP_chemotaxis"/>
</dbReference>
<evidence type="ECO:0000256" key="3">
    <source>
        <dbReference type="PROSITE-ProRule" id="PRU00284"/>
    </source>
</evidence>
<keyword evidence="1" id="KW-0145">Chemotaxis</keyword>
<dbReference type="GO" id="GO:0004888">
    <property type="term" value="F:transmembrane signaling receptor activity"/>
    <property type="evidence" value="ECO:0007669"/>
    <property type="project" value="TreeGrafter"/>
</dbReference>
<dbReference type="Pfam" id="PF00015">
    <property type="entry name" value="MCPsignal"/>
    <property type="match status" value="1"/>
</dbReference>
<evidence type="ECO:0000256" key="4">
    <source>
        <dbReference type="SAM" id="Phobius"/>
    </source>
</evidence>
<keyword evidence="3" id="KW-0807">Transducer</keyword>
<dbReference type="PROSITE" id="PS50885">
    <property type="entry name" value="HAMP"/>
    <property type="match status" value="1"/>
</dbReference>
<proteinExistence type="inferred from homology"/>
<feature type="transmembrane region" description="Helical" evidence="4">
    <location>
        <begin position="7"/>
        <end position="27"/>
    </location>
</feature>
<name>A0A7T7XMH2_9SPIR</name>
<dbReference type="GO" id="GO:0005886">
    <property type="term" value="C:plasma membrane"/>
    <property type="evidence" value="ECO:0007669"/>
    <property type="project" value="TreeGrafter"/>
</dbReference>
<organism evidence="7 8">
    <name type="scientific">Breznakiella homolactica</name>
    <dbReference type="NCBI Taxonomy" id="2798577"/>
    <lineage>
        <taxon>Bacteria</taxon>
        <taxon>Pseudomonadati</taxon>
        <taxon>Spirochaetota</taxon>
        <taxon>Spirochaetia</taxon>
        <taxon>Spirochaetales</taxon>
        <taxon>Breznakiellaceae</taxon>
        <taxon>Breznakiella</taxon>
    </lineage>
</organism>
<evidence type="ECO:0000313" key="7">
    <source>
        <dbReference type="EMBL" id="QQO09074.1"/>
    </source>
</evidence>
<dbReference type="Pfam" id="PF00672">
    <property type="entry name" value="HAMP"/>
    <property type="match status" value="1"/>
</dbReference>
<dbReference type="Gene3D" id="1.10.287.950">
    <property type="entry name" value="Methyl-accepting chemotaxis protein"/>
    <property type="match status" value="1"/>
</dbReference>
<keyword evidence="4" id="KW-0472">Membrane</keyword>
<sequence length="735" mass="79866">MKLKFKLSLIVITIMVALVFGISFTLLQTASGISLRQSKTAIRYLTEVQAEHWKGREDAFIRVLRTVASVMEDYESVEPELRRDRYDTLLHGVLAGETAMTSIYTVWRVNGVDGMDSQYIGRNGSSPTGQYAIRYTKDGSVIYGGAMPKDEIDTAVANMDGATAQMDMVFEPVPGKADGKDTYLVKMAIPVINTETGQTVARVGCLLSIDAVQPAVTELLQSHGDEIAAMSIYSQSGFILGSYQSDRVGKNLTDVDTIYGDYIQAAAAAVREGRPFECSSYAPVLGTNVEMVITPFRIGNSSMTWAVMVAATESYILTDVSDLTRFTMIVAGIAILAVAAIIFLVLQSMTNPIVKITENLKDIAEGEGDLTRTLHINSKDEVGSLAHYFNQTLEKIKNLVITIEHQTGTLFDIGSELSSNMTETAAAINQITANVQNIKGRITSQSVSVTETNTAMEHITVNIDKLNGHVENQSASVVQSSSAIEEMLANIHSVTQTLINNGENVKELIESSEVGRGGLEDVVADIQEIARESEGLLEINSVMESIASQTNLLSMNAAIEAAHAGDVGKGFAVVADEIRKLAENSGEQSKTISTVLKKIKASIDKITASTDNVLKKFELIDSGVKTVAQQEENIRNAMEEQSQGSKQILEAIGRLNEITQQVKEGSTEMFDGSKEVIHESKNLEMMTQEINGGMNEMAAGADQINIAVTRVNEISVKNRENIELLVKEVSRFKVE</sequence>
<dbReference type="CDD" id="cd06225">
    <property type="entry name" value="HAMP"/>
    <property type="match status" value="1"/>
</dbReference>
<dbReference type="SUPFAM" id="SSF58104">
    <property type="entry name" value="Methyl-accepting chemotaxis protein (MCP) signaling domain"/>
    <property type="match status" value="2"/>
</dbReference>
<evidence type="ECO:0000259" key="6">
    <source>
        <dbReference type="PROSITE" id="PS50885"/>
    </source>
</evidence>
<dbReference type="GO" id="GO:0007165">
    <property type="term" value="P:signal transduction"/>
    <property type="evidence" value="ECO:0007669"/>
    <property type="project" value="UniProtKB-KW"/>
</dbReference>
<feature type="domain" description="HAMP" evidence="6">
    <location>
        <begin position="347"/>
        <end position="401"/>
    </location>
</feature>
<feature type="transmembrane region" description="Helical" evidence="4">
    <location>
        <begin position="326"/>
        <end position="346"/>
    </location>
</feature>
<dbReference type="PANTHER" id="PTHR43531:SF11">
    <property type="entry name" value="METHYL-ACCEPTING CHEMOTAXIS PROTEIN 3"/>
    <property type="match status" value="1"/>
</dbReference>
<keyword evidence="8" id="KW-1185">Reference proteome</keyword>
<dbReference type="EMBL" id="CP067089">
    <property type="protein sequence ID" value="QQO09074.1"/>
    <property type="molecule type" value="Genomic_DNA"/>
</dbReference>
<dbReference type="PROSITE" id="PS50111">
    <property type="entry name" value="CHEMOTAXIS_TRANSDUC_2"/>
    <property type="match status" value="1"/>
</dbReference>
<evidence type="ECO:0000313" key="8">
    <source>
        <dbReference type="Proteomes" id="UP000595917"/>
    </source>
</evidence>
<dbReference type="SMART" id="SM00283">
    <property type="entry name" value="MA"/>
    <property type="match status" value="1"/>
</dbReference>
<gene>
    <name evidence="7" type="ORF">JFL75_19420</name>
</gene>
<feature type="domain" description="Methyl-accepting transducer" evidence="5">
    <location>
        <begin position="448"/>
        <end position="670"/>
    </location>
</feature>
<dbReference type="Gene3D" id="3.30.450.20">
    <property type="entry name" value="PAS domain"/>
    <property type="match status" value="2"/>
</dbReference>
<protein>
    <submittedName>
        <fullName evidence="7">Methyl-accepting chemotaxis protein</fullName>
    </submittedName>
</protein>
<keyword evidence="4" id="KW-1133">Transmembrane helix</keyword>
<dbReference type="GO" id="GO:0006935">
    <property type="term" value="P:chemotaxis"/>
    <property type="evidence" value="ECO:0007669"/>
    <property type="project" value="UniProtKB-KW"/>
</dbReference>
<dbReference type="Proteomes" id="UP000595917">
    <property type="component" value="Chromosome"/>
</dbReference>
<dbReference type="RefSeq" id="WP_215626379.1">
    <property type="nucleotide sequence ID" value="NZ_CP067089.2"/>
</dbReference>
<evidence type="ECO:0000259" key="5">
    <source>
        <dbReference type="PROSITE" id="PS50111"/>
    </source>
</evidence>
<dbReference type="InterPro" id="IPR003660">
    <property type="entry name" value="HAMP_dom"/>
</dbReference>
<dbReference type="InterPro" id="IPR004089">
    <property type="entry name" value="MCPsignal_dom"/>
</dbReference>
<dbReference type="PANTHER" id="PTHR43531">
    <property type="entry name" value="PROTEIN ICFG"/>
    <property type="match status" value="1"/>
</dbReference>
<dbReference type="SMART" id="SM00304">
    <property type="entry name" value="HAMP"/>
    <property type="match status" value="1"/>
</dbReference>
<reference evidence="7" key="1">
    <citation type="submission" date="2021-01" db="EMBL/GenBank/DDBJ databases">
        <title>Description of Breznakiella homolactica.</title>
        <authorList>
            <person name="Song Y."/>
            <person name="Brune A."/>
        </authorList>
    </citation>
    <scope>NUCLEOTIDE SEQUENCE</scope>
    <source>
        <strain evidence="7">RmG30</strain>
    </source>
</reference>
<dbReference type="KEGG" id="bhc:JFL75_19420"/>
<evidence type="ECO:0000256" key="1">
    <source>
        <dbReference type="ARBA" id="ARBA00022500"/>
    </source>
</evidence>
<dbReference type="AlphaFoldDB" id="A0A7T7XMH2"/>
<evidence type="ECO:0000256" key="2">
    <source>
        <dbReference type="ARBA" id="ARBA00029447"/>
    </source>
</evidence>
<accession>A0A7T7XMH2</accession>
<keyword evidence="4" id="KW-0812">Transmembrane</keyword>